<sequence>MYQRCARGEGVGIRPAEPVESSIESSRKAFCGYKRFPARTGKQYARQKAISTLRRFTSFICAEYEDLKCSIASRSPATRLVVVDVRLGVQLPETTEVVQLLEVLRGEEGGGFPQGLAVDVALELIVDLKSRGLEEAADRVVLVVDLQLRGIISTDDVVERGEGRVESREEAQEHFGAPFEGVEDDVVEGFVLEAFEVGHIALVVAVRRAHVQVIVLGVVEAHAMLGIRVSLHGQRGFTVGTVSFKLPLAHESVHGALHFVEDGHLREALNGLPEDAEDLRANDPDAGRVGDPTHPVDNFLKVRGNLGRAVGHHFAEGDAVACDRTKY</sequence>
<dbReference type="Proteomes" id="UP001497744">
    <property type="component" value="Unassembled WGS sequence"/>
</dbReference>
<dbReference type="EMBL" id="BPLF01000006">
    <property type="protein sequence ID" value="GIX66016.1"/>
    <property type="molecule type" value="Genomic_DNA"/>
</dbReference>
<proteinExistence type="predicted"/>
<dbReference type="GeneID" id="94197497"/>
<organism evidence="1 2">
    <name type="scientific">Babesia caballi</name>
    <dbReference type="NCBI Taxonomy" id="5871"/>
    <lineage>
        <taxon>Eukaryota</taxon>
        <taxon>Sar</taxon>
        <taxon>Alveolata</taxon>
        <taxon>Apicomplexa</taxon>
        <taxon>Aconoidasida</taxon>
        <taxon>Piroplasmida</taxon>
        <taxon>Babesiidae</taxon>
        <taxon>Babesia</taxon>
    </lineage>
</organism>
<protein>
    <submittedName>
        <fullName evidence="1">UDP-glucuronic acid decarboxylase 2-like</fullName>
    </submittedName>
</protein>
<evidence type="ECO:0000313" key="2">
    <source>
        <dbReference type="Proteomes" id="UP001497744"/>
    </source>
</evidence>
<accession>A0AAV4M0M2</accession>
<keyword evidence="2" id="KW-1185">Reference proteome</keyword>
<name>A0AAV4M0M2_BABCB</name>
<evidence type="ECO:0000313" key="1">
    <source>
        <dbReference type="EMBL" id="GIX66016.1"/>
    </source>
</evidence>
<comment type="caution">
    <text evidence="1">The sequence shown here is derived from an EMBL/GenBank/DDBJ whole genome shotgun (WGS) entry which is preliminary data.</text>
</comment>
<gene>
    <name evidence="1" type="ORF">BcabD6B2_54520</name>
</gene>
<dbReference type="RefSeq" id="XP_067718085.1">
    <property type="nucleotide sequence ID" value="XM_067861984.1"/>
</dbReference>
<dbReference type="AlphaFoldDB" id="A0AAV4M0M2"/>
<reference evidence="1 2" key="1">
    <citation type="submission" date="2021-06" db="EMBL/GenBank/DDBJ databases">
        <title>Genome sequence of Babesia caballi.</title>
        <authorList>
            <person name="Yamagishi J."/>
            <person name="Kidaka T."/>
            <person name="Ochi A."/>
        </authorList>
    </citation>
    <scope>NUCLEOTIDE SEQUENCE [LARGE SCALE GENOMIC DNA]</scope>
    <source>
        <strain evidence="1">USDA-D6B2</strain>
    </source>
</reference>